<dbReference type="InterPro" id="IPR006182">
    <property type="entry name" value="FliF_N_dom"/>
</dbReference>
<protein>
    <recommendedName>
        <fullName evidence="10">Lipoprotein</fullName>
    </recommendedName>
</protein>
<dbReference type="PANTHER" id="PTHR30046">
    <property type="entry name" value="FLAGELLAR M-RING PROTEIN"/>
    <property type="match status" value="1"/>
</dbReference>
<evidence type="ECO:0000256" key="9">
    <source>
        <dbReference type="ARBA" id="ARBA00023288"/>
    </source>
</evidence>
<dbReference type="Gene3D" id="3.30.300.30">
    <property type="match status" value="1"/>
</dbReference>
<dbReference type="EMBL" id="CP165628">
    <property type="protein sequence ID" value="XDU70832.1"/>
    <property type="molecule type" value="Genomic_DNA"/>
</dbReference>
<keyword evidence="10" id="KW-1133">Transmembrane helix</keyword>
<keyword evidence="10" id="KW-0812">Transmembrane</keyword>
<reference evidence="12" key="1">
    <citation type="submission" date="2024-07" db="EMBL/GenBank/DDBJ databases">
        <authorList>
            <person name="Biller S.J."/>
        </authorList>
    </citation>
    <scope>NUCLEOTIDE SEQUENCE</scope>
    <source>
        <strain evidence="12">WC2420</strain>
    </source>
</reference>
<gene>
    <name evidence="12" type="ORF">AB3G37_14770</name>
</gene>
<organism evidence="12">
    <name type="scientific">Rouxiella sp. WC2420</name>
    <dbReference type="NCBI Taxonomy" id="3234145"/>
    <lineage>
        <taxon>Bacteria</taxon>
        <taxon>Pseudomonadati</taxon>
        <taxon>Pseudomonadota</taxon>
        <taxon>Gammaproteobacteria</taxon>
        <taxon>Enterobacterales</taxon>
        <taxon>Yersiniaceae</taxon>
        <taxon>Rouxiella</taxon>
    </lineage>
</organism>
<keyword evidence="4 10" id="KW-0732">Signal</keyword>
<sequence>MKALYGLLFIAILSLSGCKQQELLKGLEQRQANEVIALLQRNNIQASKKDQAKEGYLVSVSPEDFSASVELLGIYNLPSRPRVEIAQMFPADSLISSPLAEMSRLYSAIEQRLEQSLMTLEGVTSAQVHVSYTFDSGSNGRKKEPEHISALINYDRDLDSSLMISDIKRFLKNAFNNLSYDNISVVLTRAPALPEISPVIVKPASGGLAIYWGLVVIPILLIMAGVIFIRLKHKNKMVSHE</sequence>
<dbReference type="InterPro" id="IPR003282">
    <property type="entry name" value="T3SS_SctJ"/>
</dbReference>
<dbReference type="AlphaFoldDB" id="A0AB39VKZ6"/>
<dbReference type="InterPro" id="IPR043427">
    <property type="entry name" value="YscJ/FliF"/>
</dbReference>
<comment type="subcellular location">
    <subcellularLocation>
        <location evidence="1">Cell outer membrane</location>
        <topology evidence="1">Lipid-anchor</topology>
    </subcellularLocation>
</comment>
<dbReference type="GO" id="GO:0009279">
    <property type="term" value="C:cell outer membrane"/>
    <property type="evidence" value="ECO:0007669"/>
    <property type="project" value="UniProtKB-SubCell"/>
</dbReference>
<keyword evidence="9 10" id="KW-0449">Lipoprotein</keyword>
<evidence type="ECO:0000256" key="8">
    <source>
        <dbReference type="ARBA" id="ARBA00023237"/>
    </source>
</evidence>
<evidence type="ECO:0000256" key="6">
    <source>
        <dbReference type="ARBA" id="ARBA00023136"/>
    </source>
</evidence>
<dbReference type="NCBIfam" id="NF011852">
    <property type="entry name" value="PRK15324.1"/>
    <property type="match status" value="1"/>
</dbReference>
<keyword evidence="5" id="KW-0653">Protein transport</keyword>
<dbReference type="NCBIfam" id="TIGR02544">
    <property type="entry name" value="III_secr_YscJ"/>
    <property type="match status" value="1"/>
</dbReference>
<evidence type="ECO:0000256" key="2">
    <source>
        <dbReference type="ARBA" id="ARBA00009509"/>
    </source>
</evidence>
<dbReference type="PRINTS" id="PR01338">
    <property type="entry name" value="TYPE3OMKPROT"/>
</dbReference>
<evidence type="ECO:0000256" key="3">
    <source>
        <dbReference type="ARBA" id="ARBA00022448"/>
    </source>
</evidence>
<comment type="similarity">
    <text evidence="2 10">Belongs to the YscJ lipoprotein family.</text>
</comment>
<dbReference type="Gene3D" id="3.30.70.1530">
    <property type="entry name" value="Hypothetical protein rpa1041"/>
    <property type="match status" value="1"/>
</dbReference>
<feature type="transmembrane region" description="Helical" evidence="10">
    <location>
        <begin position="209"/>
        <end position="229"/>
    </location>
</feature>
<proteinExistence type="inferred from homology"/>
<evidence type="ECO:0000313" key="12">
    <source>
        <dbReference type="EMBL" id="XDU70832.1"/>
    </source>
</evidence>
<keyword evidence="3" id="KW-0813">Transport</keyword>
<keyword evidence="7 10" id="KW-0564">Palmitate</keyword>
<evidence type="ECO:0000256" key="10">
    <source>
        <dbReference type="RuleBase" id="RU364102"/>
    </source>
</evidence>
<dbReference type="PANTHER" id="PTHR30046:SF3">
    <property type="entry name" value="SECRETION SYSTEM APPARATUS LIPOPROTEIN SSAJ"/>
    <property type="match status" value="1"/>
</dbReference>
<name>A0AB39VKZ6_9GAMM</name>
<dbReference type="GO" id="GO:0009306">
    <property type="term" value="P:protein secretion"/>
    <property type="evidence" value="ECO:0007669"/>
    <property type="project" value="InterPro"/>
</dbReference>
<evidence type="ECO:0000256" key="4">
    <source>
        <dbReference type="ARBA" id="ARBA00022729"/>
    </source>
</evidence>
<keyword evidence="6 10" id="KW-0472">Membrane</keyword>
<dbReference type="PROSITE" id="PS51257">
    <property type="entry name" value="PROKAR_LIPOPROTEIN"/>
    <property type="match status" value="1"/>
</dbReference>
<evidence type="ECO:0000256" key="7">
    <source>
        <dbReference type="ARBA" id="ARBA00023139"/>
    </source>
</evidence>
<dbReference type="RefSeq" id="WP_369788277.1">
    <property type="nucleotide sequence ID" value="NZ_CP165628.1"/>
</dbReference>
<keyword evidence="8 10" id="KW-0998">Cell outer membrane</keyword>
<feature type="domain" description="Flagellar M-ring N-terminal" evidence="11">
    <location>
        <begin position="19"/>
        <end position="188"/>
    </location>
</feature>
<dbReference type="Pfam" id="PF01514">
    <property type="entry name" value="YscJ_FliF"/>
    <property type="match status" value="1"/>
</dbReference>
<evidence type="ECO:0000259" key="11">
    <source>
        <dbReference type="Pfam" id="PF01514"/>
    </source>
</evidence>
<evidence type="ECO:0000256" key="1">
    <source>
        <dbReference type="ARBA" id="ARBA00004459"/>
    </source>
</evidence>
<dbReference type="InterPro" id="IPR045851">
    <property type="entry name" value="AMP-bd_C_sf"/>
</dbReference>
<accession>A0AB39VKZ6</accession>
<evidence type="ECO:0000256" key="5">
    <source>
        <dbReference type="ARBA" id="ARBA00022927"/>
    </source>
</evidence>